<feature type="non-terminal residue" evidence="2">
    <location>
        <position position="1"/>
    </location>
</feature>
<gene>
    <name evidence="2" type="ORF">F444_22712</name>
</gene>
<evidence type="ECO:0000256" key="1">
    <source>
        <dbReference type="SAM" id="MobiDB-lite"/>
    </source>
</evidence>
<evidence type="ECO:0000313" key="3">
    <source>
        <dbReference type="Proteomes" id="UP000028582"/>
    </source>
</evidence>
<reference evidence="2 3" key="1">
    <citation type="submission" date="2013-11" db="EMBL/GenBank/DDBJ databases">
        <title>The Genome Sequence of Phytophthora parasitica P1976.</title>
        <authorList>
            <consortium name="The Broad Institute Genomics Platform"/>
            <person name="Russ C."/>
            <person name="Tyler B."/>
            <person name="Panabieres F."/>
            <person name="Shan W."/>
            <person name="Tripathy S."/>
            <person name="Grunwald N."/>
            <person name="Machado M."/>
            <person name="Johnson C.S."/>
            <person name="Walker B."/>
            <person name="Young S."/>
            <person name="Zeng Q."/>
            <person name="Gargeya S."/>
            <person name="Fitzgerald M."/>
            <person name="Haas B."/>
            <person name="Abouelleil A."/>
            <person name="Allen A.W."/>
            <person name="Alvarado L."/>
            <person name="Arachchi H.M."/>
            <person name="Berlin A.M."/>
            <person name="Chapman S.B."/>
            <person name="Gainer-Dewar J."/>
            <person name="Goldberg J."/>
            <person name="Griggs A."/>
            <person name="Gujja S."/>
            <person name="Hansen M."/>
            <person name="Howarth C."/>
            <person name="Imamovic A."/>
            <person name="Ireland A."/>
            <person name="Larimer J."/>
            <person name="McCowan C."/>
            <person name="Murphy C."/>
            <person name="Pearson M."/>
            <person name="Poon T.W."/>
            <person name="Priest M."/>
            <person name="Roberts A."/>
            <person name="Saif S."/>
            <person name="Shea T."/>
            <person name="Sisk P."/>
            <person name="Sykes S."/>
            <person name="Wortman J."/>
            <person name="Nusbaum C."/>
            <person name="Birren B."/>
        </authorList>
    </citation>
    <scope>NUCLEOTIDE SEQUENCE [LARGE SCALE GENOMIC DNA]</scope>
    <source>
        <strain evidence="2 3">P1976</strain>
    </source>
</reference>
<accession>A0A080YX02</accession>
<feature type="region of interest" description="Disordered" evidence="1">
    <location>
        <begin position="1"/>
        <end position="59"/>
    </location>
</feature>
<dbReference type="AlphaFoldDB" id="A0A080YX02"/>
<dbReference type="EMBL" id="ANJA01004619">
    <property type="protein sequence ID" value="ETO58913.1"/>
    <property type="molecule type" value="Genomic_DNA"/>
</dbReference>
<evidence type="ECO:0000313" key="2">
    <source>
        <dbReference type="EMBL" id="ETO58913.1"/>
    </source>
</evidence>
<sequence>VGLLQPEPEQVVGEASEDSSWDPDIGDSSEVRKSSVEEILGDLSDSESEDKVLVNGSIN</sequence>
<feature type="compositionally biased region" description="Acidic residues" evidence="1">
    <location>
        <begin position="15"/>
        <end position="27"/>
    </location>
</feature>
<comment type="caution">
    <text evidence="2">The sequence shown here is derived from an EMBL/GenBank/DDBJ whole genome shotgun (WGS) entry which is preliminary data.</text>
</comment>
<organism evidence="2 3">
    <name type="scientific">Phytophthora nicotianae P1976</name>
    <dbReference type="NCBI Taxonomy" id="1317066"/>
    <lineage>
        <taxon>Eukaryota</taxon>
        <taxon>Sar</taxon>
        <taxon>Stramenopiles</taxon>
        <taxon>Oomycota</taxon>
        <taxon>Peronosporomycetes</taxon>
        <taxon>Peronosporales</taxon>
        <taxon>Peronosporaceae</taxon>
        <taxon>Phytophthora</taxon>
    </lineage>
</organism>
<dbReference type="Proteomes" id="UP000028582">
    <property type="component" value="Unassembled WGS sequence"/>
</dbReference>
<proteinExistence type="predicted"/>
<protein>
    <submittedName>
        <fullName evidence="2">Uncharacterized protein</fullName>
    </submittedName>
</protein>
<name>A0A080YX02_PHYNI</name>